<dbReference type="GO" id="GO:0016747">
    <property type="term" value="F:acyltransferase activity, transferring groups other than amino-acyl groups"/>
    <property type="evidence" value="ECO:0007669"/>
    <property type="project" value="InterPro"/>
</dbReference>
<dbReference type="PANTHER" id="PTHR23028">
    <property type="entry name" value="ACETYLTRANSFERASE"/>
    <property type="match status" value="1"/>
</dbReference>
<feature type="transmembrane region" description="Helical" evidence="1">
    <location>
        <begin position="187"/>
        <end position="203"/>
    </location>
</feature>
<feature type="transmembrane region" description="Helical" evidence="1">
    <location>
        <begin position="66"/>
        <end position="84"/>
    </location>
</feature>
<feature type="domain" description="Acyltransferase 3" evidence="2">
    <location>
        <begin position="35"/>
        <end position="318"/>
    </location>
</feature>
<dbReference type="Pfam" id="PF01757">
    <property type="entry name" value="Acyl_transf_3"/>
    <property type="match status" value="1"/>
</dbReference>
<dbReference type="GO" id="GO:0009103">
    <property type="term" value="P:lipopolysaccharide biosynthetic process"/>
    <property type="evidence" value="ECO:0007669"/>
    <property type="project" value="TreeGrafter"/>
</dbReference>
<dbReference type="EMBL" id="BMES01000001">
    <property type="protein sequence ID" value="GGH15656.1"/>
    <property type="molecule type" value="Genomic_DNA"/>
</dbReference>
<feature type="transmembrane region" description="Helical" evidence="1">
    <location>
        <begin position="37"/>
        <end position="54"/>
    </location>
</feature>
<dbReference type="Proteomes" id="UP000603912">
    <property type="component" value="Unassembled WGS sequence"/>
</dbReference>
<reference evidence="3" key="2">
    <citation type="submission" date="2020-09" db="EMBL/GenBank/DDBJ databases">
        <authorList>
            <person name="Sun Q."/>
            <person name="Zhou Y."/>
        </authorList>
    </citation>
    <scope>NUCLEOTIDE SEQUENCE</scope>
    <source>
        <strain evidence="3">CGMCC 1.12214</strain>
    </source>
</reference>
<name>A0A917MH57_9HYPH</name>
<evidence type="ECO:0000259" key="2">
    <source>
        <dbReference type="Pfam" id="PF01757"/>
    </source>
</evidence>
<reference evidence="3" key="1">
    <citation type="journal article" date="2014" name="Int. J. Syst. Evol. Microbiol.">
        <title>Complete genome sequence of Corynebacterium casei LMG S-19264T (=DSM 44701T), isolated from a smear-ripened cheese.</title>
        <authorList>
            <consortium name="US DOE Joint Genome Institute (JGI-PGF)"/>
            <person name="Walter F."/>
            <person name="Albersmeier A."/>
            <person name="Kalinowski J."/>
            <person name="Ruckert C."/>
        </authorList>
    </citation>
    <scope>NUCLEOTIDE SEQUENCE</scope>
    <source>
        <strain evidence="3">CGMCC 1.12214</strain>
    </source>
</reference>
<dbReference type="AlphaFoldDB" id="A0A917MH57"/>
<organism evidence="3 4">
    <name type="scientific">Alsobacter metallidurans</name>
    <dbReference type="NCBI Taxonomy" id="340221"/>
    <lineage>
        <taxon>Bacteria</taxon>
        <taxon>Pseudomonadati</taxon>
        <taxon>Pseudomonadota</taxon>
        <taxon>Alphaproteobacteria</taxon>
        <taxon>Hyphomicrobiales</taxon>
        <taxon>Alsobacteraceae</taxon>
        <taxon>Alsobacter</taxon>
    </lineage>
</organism>
<evidence type="ECO:0000256" key="1">
    <source>
        <dbReference type="SAM" id="Phobius"/>
    </source>
</evidence>
<keyword evidence="1" id="KW-0812">Transmembrane</keyword>
<dbReference type="InterPro" id="IPR002656">
    <property type="entry name" value="Acyl_transf_3_dom"/>
</dbReference>
<dbReference type="RefSeq" id="WP_188517101.1">
    <property type="nucleotide sequence ID" value="NZ_BMES01000001.1"/>
</dbReference>
<accession>A0A917MH57</accession>
<feature type="transmembrane region" description="Helical" evidence="1">
    <location>
        <begin position="256"/>
        <end position="276"/>
    </location>
</feature>
<keyword evidence="1" id="KW-1133">Transmembrane helix</keyword>
<feature type="transmembrane region" description="Helical" evidence="1">
    <location>
        <begin position="309"/>
        <end position="329"/>
    </location>
</feature>
<dbReference type="PANTHER" id="PTHR23028:SF53">
    <property type="entry name" value="ACYL_TRANSF_3 DOMAIN-CONTAINING PROTEIN"/>
    <property type="match status" value="1"/>
</dbReference>
<dbReference type="GO" id="GO:0016020">
    <property type="term" value="C:membrane"/>
    <property type="evidence" value="ECO:0007669"/>
    <property type="project" value="TreeGrafter"/>
</dbReference>
<protein>
    <recommendedName>
        <fullName evidence="2">Acyltransferase 3 domain-containing protein</fullName>
    </recommendedName>
</protein>
<proteinExistence type="predicted"/>
<keyword evidence="4" id="KW-1185">Reference proteome</keyword>
<dbReference type="InterPro" id="IPR050879">
    <property type="entry name" value="Acyltransferase_3"/>
</dbReference>
<evidence type="ECO:0000313" key="3">
    <source>
        <dbReference type="EMBL" id="GGH15656.1"/>
    </source>
</evidence>
<sequence length="389" mass="43877">MSADPANAAERLRHPRILEAGSTRKALSPAQTVTLDWTRGIAAQLVLVGHFLSLNGVASPFTMQDLGVILFFVMSGFLIAASVASKPSDYDYGDFLIDRAARVFTPYVPALAFLWLAGVSFAKDGPTDLVTVMANLFMLQDFPLHERWEWFPAFDRVGPGRTLWSIAVEWWCYVGLGALMLRRRQSLWPYLPLFLPALVVWHHQTVSGRLALTWMLGALAASLWSRLPRNAPVWAALAASFTALAVLRWEAVEGQFYDFLLNVLIGAGLFSFLLAVERLRPPAWLARSGRGLAAFSYSLYLTHLAFRYFPFWTGLAAANMFAIALWWAVERHHRAVARGLRTLRKRLRRTNRQAVQLFRPTSSRPKWNRPAFQTSSIDNQIRSREGVET</sequence>
<comment type="caution">
    <text evidence="3">The sequence shown here is derived from an EMBL/GenBank/DDBJ whole genome shotgun (WGS) entry which is preliminary data.</text>
</comment>
<feature type="transmembrane region" description="Helical" evidence="1">
    <location>
        <begin position="233"/>
        <end position="249"/>
    </location>
</feature>
<gene>
    <name evidence="3" type="ORF">GCM10007036_15800</name>
</gene>
<keyword evidence="1" id="KW-0472">Membrane</keyword>
<evidence type="ECO:0000313" key="4">
    <source>
        <dbReference type="Proteomes" id="UP000603912"/>
    </source>
</evidence>
<feature type="transmembrane region" description="Helical" evidence="1">
    <location>
        <begin position="104"/>
        <end position="122"/>
    </location>
</feature>